<comment type="caution">
    <text evidence="1">The sequence shown here is derived from an EMBL/GenBank/DDBJ whole genome shotgun (WGS) entry which is preliminary data.</text>
</comment>
<reference evidence="1" key="1">
    <citation type="submission" date="2022-04" db="EMBL/GenBank/DDBJ databases">
        <title>Genome of the entomopathogenic fungus Entomophthora muscae.</title>
        <authorList>
            <person name="Elya C."/>
            <person name="Lovett B.R."/>
            <person name="Lee E."/>
            <person name="Macias A.M."/>
            <person name="Hajek A.E."/>
            <person name="De Bivort B.L."/>
            <person name="Kasson M.T."/>
            <person name="De Fine Licht H.H."/>
            <person name="Stajich J.E."/>
        </authorList>
    </citation>
    <scope>NUCLEOTIDE SEQUENCE</scope>
    <source>
        <strain evidence="1">Berkeley</strain>
    </source>
</reference>
<evidence type="ECO:0000313" key="1">
    <source>
        <dbReference type="EMBL" id="KAJ9078857.1"/>
    </source>
</evidence>
<dbReference type="EMBL" id="QTSX02002135">
    <property type="protein sequence ID" value="KAJ9078857.1"/>
    <property type="molecule type" value="Genomic_DNA"/>
</dbReference>
<protein>
    <submittedName>
        <fullName evidence="1">Uncharacterized protein</fullName>
    </submittedName>
</protein>
<keyword evidence="2" id="KW-1185">Reference proteome</keyword>
<dbReference type="Proteomes" id="UP001165960">
    <property type="component" value="Unassembled WGS sequence"/>
</dbReference>
<evidence type="ECO:0000313" key="2">
    <source>
        <dbReference type="Proteomes" id="UP001165960"/>
    </source>
</evidence>
<organism evidence="1 2">
    <name type="scientific">Entomophthora muscae</name>
    <dbReference type="NCBI Taxonomy" id="34485"/>
    <lineage>
        <taxon>Eukaryota</taxon>
        <taxon>Fungi</taxon>
        <taxon>Fungi incertae sedis</taxon>
        <taxon>Zoopagomycota</taxon>
        <taxon>Entomophthoromycotina</taxon>
        <taxon>Entomophthoromycetes</taxon>
        <taxon>Entomophthorales</taxon>
        <taxon>Entomophthoraceae</taxon>
        <taxon>Entomophthora</taxon>
    </lineage>
</organism>
<gene>
    <name evidence="1" type="ORF">DSO57_1002483</name>
</gene>
<accession>A0ACC2TXB3</accession>
<sequence length="182" mass="19930">MASYYPAIPVTEPSSLTHYFLAGIIYFCINLIILFASICKFTTQYNHAYFFPPGSAPVHLVEPPCTVNLEFFHPHHLDLSPGHPRGPISAIMKEIPSTPPLPNMLPAQDFSKLGFVYILLLGLANQVVTHTESWRPMATAVNYIIRIAPIVYMAFQAWSASPAGVQLGSGMGCDSQGQLPLA</sequence>
<name>A0ACC2TXB3_9FUNG</name>
<proteinExistence type="predicted"/>